<proteinExistence type="predicted"/>
<reference evidence="2 3" key="1">
    <citation type="submission" date="2020-04" db="EMBL/GenBank/DDBJ databases">
        <authorList>
            <person name="De Canck E."/>
        </authorList>
    </citation>
    <scope>NUCLEOTIDE SEQUENCE [LARGE SCALE GENOMIC DNA]</scope>
    <source>
        <strain evidence="2 3">LMG 29739</strain>
    </source>
</reference>
<dbReference type="PANTHER" id="PTHR35525">
    <property type="entry name" value="BLL6575 PROTEIN"/>
    <property type="match status" value="1"/>
</dbReference>
<keyword evidence="3" id="KW-1185">Reference proteome</keyword>
<dbReference type="Pfam" id="PF07336">
    <property type="entry name" value="ABATE"/>
    <property type="match status" value="1"/>
</dbReference>
<evidence type="ECO:0000259" key="1">
    <source>
        <dbReference type="Pfam" id="PF11706"/>
    </source>
</evidence>
<evidence type="ECO:0000313" key="2">
    <source>
        <dbReference type="EMBL" id="CAB3770802.1"/>
    </source>
</evidence>
<name>A0A6J5EZS0_9BURK</name>
<dbReference type="AlphaFoldDB" id="A0A6J5EZS0"/>
<dbReference type="Proteomes" id="UP000494329">
    <property type="component" value="Unassembled WGS sequence"/>
</dbReference>
<dbReference type="PANTHER" id="PTHR35525:SF3">
    <property type="entry name" value="BLL6575 PROTEIN"/>
    <property type="match status" value="1"/>
</dbReference>
<organism evidence="2 3">
    <name type="scientific">Paraburkholderia solisilvae</name>
    <dbReference type="NCBI Taxonomy" id="624376"/>
    <lineage>
        <taxon>Bacteria</taxon>
        <taxon>Pseudomonadati</taxon>
        <taxon>Pseudomonadota</taxon>
        <taxon>Betaproteobacteria</taxon>
        <taxon>Burkholderiales</taxon>
        <taxon>Burkholderiaceae</taxon>
        <taxon>Paraburkholderia</taxon>
    </lineage>
</organism>
<feature type="domain" description="Zinc finger CGNR" evidence="1">
    <location>
        <begin position="146"/>
        <end position="182"/>
    </location>
</feature>
<dbReference type="InterPro" id="IPR010852">
    <property type="entry name" value="ABATE"/>
</dbReference>
<accession>A0A6J5EZS0</accession>
<dbReference type="EMBL" id="CADIKF010000073">
    <property type="protein sequence ID" value="CAB3770802.1"/>
    <property type="molecule type" value="Genomic_DNA"/>
</dbReference>
<dbReference type="InterPro" id="IPR023286">
    <property type="entry name" value="ABATE_dom_sf"/>
</dbReference>
<sequence>MASPLASARAQDGVLEFLNTVVPHNGRLVDCFQRDEDVIEWLERAGLLDLVEMRESGHYRGLAGEARQLREHLRQLILQRKLNVPVETALLNRVITAGSYQIYLFEDSDGNLKTKCRFAAETPTQVLVPIAIAAAELLARGDFSLVRRCDSPDCPLWFYDRTKSHRRRWCNLSICAEHRKAATRPGAHVHCDRMTEQ</sequence>
<dbReference type="InterPro" id="IPR021005">
    <property type="entry name" value="Znf_CGNR"/>
</dbReference>
<gene>
    <name evidence="2" type="ORF">LMG29739_05877</name>
</gene>
<evidence type="ECO:0000313" key="3">
    <source>
        <dbReference type="Proteomes" id="UP000494329"/>
    </source>
</evidence>
<dbReference type="RefSeq" id="WP_175115002.1">
    <property type="nucleotide sequence ID" value="NZ_CADIKF010000073.1"/>
</dbReference>
<protein>
    <recommendedName>
        <fullName evidence="1">Zinc finger CGNR domain-containing protein</fullName>
    </recommendedName>
</protein>
<dbReference type="SUPFAM" id="SSF160904">
    <property type="entry name" value="Jann2411-like"/>
    <property type="match status" value="1"/>
</dbReference>
<dbReference type="Pfam" id="PF11706">
    <property type="entry name" value="zf-CGNR"/>
    <property type="match status" value="1"/>
</dbReference>
<dbReference type="Gene3D" id="1.10.3300.10">
    <property type="entry name" value="Jann2411-like domain"/>
    <property type="match status" value="1"/>
</dbReference>